<dbReference type="Gene3D" id="2.170.130.10">
    <property type="entry name" value="TonB-dependent receptor, plug domain"/>
    <property type="match status" value="1"/>
</dbReference>
<protein>
    <recommendedName>
        <fullName evidence="17">TonB-dependent receptor</fullName>
    </recommendedName>
</protein>
<dbReference type="InterPro" id="IPR012910">
    <property type="entry name" value="Plug_dom"/>
</dbReference>
<dbReference type="RefSeq" id="WP_081155452.1">
    <property type="nucleotide sequence ID" value="NZ_LVYD01000102.1"/>
</dbReference>
<dbReference type="Pfam" id="PF07715">
    <property type="entry name" value="Plug"/>
    <property type="match status" value="1"/>
</dbReference>
<keyword evidence="2 11" id="KW-0813">Transport</keyword>
<keyword evidence="10 11" id="KW-0998">Cell outer membrane</keyword>
<dbReference type="AlphaFoldDB" id="A0A1V9FIW9"/>
<evidence type="ECO:0000259" key="14">
    <source>
        <dbReference type="Pfam" id="PF07715"/>
    </source>
</evidence>
<name>A0A1V9FIW9_9BACT</name>
<gene>
    <name evidence="15" type="ORF">A3860_08245</name>
</gene>
<dbReference type="Gene3D" id="2.40.170.20">
    <property type="entry name" value="TonB-dependent receptor, beta-barrel domain"/>
    <property type="match status" value="1"/>
</dbReference>
<dbReference type="GO" id="GO:0009279">
    <property type="term" value="C:cell outer membrane"/>
    <property type="evidence" value="ECO:0007669"/>
    <property type="project" value="UniProtKB-SubCell"/>
</dbReference>
<dbReference type="Proteomes" id="UP000192796">
    <property type="component" value="Unassembled WGS sequence"/>
</dbReference>
<evidence type="ECO:0008006" key="17">
    <source>
        <dbReference type="Google" id="ProtNLM"/>
    </source>
</evidence>
<dbReference type="EMBL" id="LVYD01000102">
    <property type="protein sequence ID" value="OQP58298.1"/>
    <property type="molecule type" value="Genomic_DNA"/>
</dbReference>
<evidence type="ECO:0000313" key="16">
    <source>
        <dbReference type="Proteomes" id="UP000192796"/>
    </source>
</evidence>
<dbReference type="InterPro" id="IPR036942">
    <property type="entry name" value="Beta-barrel_TonB_sf"/>
</dbReference>
<comment type="caution">
    <text evidence="15">The sequence shown here is derived from an EMBL/GenBank/DDBJ whole genome shotgun (WGS) entry which is preliminary data.</text>
</comment>
<evidence type="ECO:0000256" key="4">
    <source>
        <dbReference type="ARBA" id="ARBA00022496"/>
    </source>
</evidence>
<dbReference type="Pfam" id="PF00593">
    <property type="entry name" value="TonB_dep_Rec_b-barrel"/>
    <property type="match status" value="1"/>
</dbReference>
<organism evidence="15 16">
    <name type="scientific">Niastella vici</name>
    <dbReference type="NCBI Taxonomy" id="1703345"/>
    <lineage>
        <taxon>Bacteria</taxon>
        <taxon>Pseudomonadati</taxon>
        <taxon>Bacteroidota</taxon>
        <taxon>Chitinophagia</taxon>
        <taxon>Chitinophagales</taxon>
        <taxon>Chitinophagaceae</taxon>
        <taxon>Niastella</taxon>
    </lineage>
</organism>
<evidence type="ECO:0000256" key="1">
    <source>
        <dbReference type="ARBA" id="ARBA00004571"/>
    </source>
</evidence>
<evidence type="ECO:0000256" key="3">
    <source>
        <dbReference type="ARBA" id="ARBA00022452"/>
    </source>
</evidence>
<evidence type="ECO:0000256" key="10">
    <source>
        <dbReference type="ARBA" id="ARBA00023237"/>
    </source>
</evidence>
<feature type="domain" description="TonB-dependent receptor-like beta-barrel" evidence="13">
    <location>
        <begin position="257"/>
        <end position="721"/>
    </location>
</feature>
<dbReference type="PANTHER" id="PTHR32552:SF81">
    <property type="entry name" value="TONB-DEPENDENT OUTER MEMBRANE RECEPTOR"/>
    <property type="match status" value="1"/>
</dbReference>
<evidence type="ECO:0000256" key="6">
    <source>
        <dbReference type="ARBA" id="ARBA00023004"/>
    </source>
</evidence>
<comment type="subcellular location">
    <subcellularLocation>
        <location evidence="1 11">Cell outer membrane</location>
        <topology evidence="1 11">Multi-pass membrane protein</topology>
    </subcellularLocation>
</comment>
<proteinExistence type="inferred from homology"/>
<sequence>MKKPFLYLLLFITGHLCYSQTNNPTIIKGKVVDTPVNKQVAAASVRLLDEVEVTATAGQNKSLLYQPASIATLKTTELKRGQGIFLDDAINSNVPGVSMQRRSVSGGQQFNIRGYGNGTRGARGISSNFDGQGYKVYLNGIPVTDAEGITLLDDIDYGSLGNVEIIKGPAGTLYGQAIAGVVNMKMIQPEKGRTTMQQDVMLGNYGLQRYTTRLQTATDRAALSLSYAKQRSAGFSIHNNSNKDFVNLLTAFDLNPLQELSTFFSYTNSYDERLGELTLDQYAAKDYSGNIEYIKRNGHSHINSFRGGMAHTINFNEKLYNTTAVFGSGYRSDASSAGGWTDKTALNYGFRSSFGAKVLLNDAITLSGIAGIEMQGQVAQTVGYSMKQNPGDTTTTPWIMGKPYWVVNATTSNMFTVTGTSNLFTEWTLALPYQFSLTAGVGLSRQRISLDDRFNPETAARPSHYDTSYKQMVSPHIAINKVFNEALSVYAAYSRGYKAPASAYFFITTPVVTSPATPATGRINSALKPEVGDQFEIGTKGALFKNRLAYQLSLFHTKFGNKMTTVAMQLNNTTTAYSYVVNGGDQVHNGMETWLKWFVVKDGHGLLTGVAPFANLTWSDFNYGNNFIFQTGSTTNNISTADYSGKTVAGVPKISTNVGIDVTTKPGLYVSMSYSYRSDVFITSDGVNKSSSYNLLNGKMGFHQNIARRFEVDASLGLNNIGKVQYPLMIFVNQLPDAYIPAPLKPVLFGGLNLKYNFR</sequence>
<evidence type="ECO:0000256" key="11">
    <source>
        <dbReference type="PROSITE-ProRule" id="PRU01360"/>
    </source>
</evidence>
<keyword evidence="8 12" id="KW-0798">TonB box</keyword>
<feature type="domain" description="TonB-dependent receptor plug" evidence="14">
    <location>
        <begin position="66"/>
        <end position="181"/>
    </location>
</feature>
<dbReference type="STRING" id="1703345.A3860_08245"/>
<dbReference type="PROSITE" id="PS52016">
    <property type="entry name" value="TONB_DEPENDENT_REC_3"/>
    <property type="match status" value="1"/>
</dbReference>
<evidence type="ECO:0000259" key="13">
    <source>
        <dbReference type="Pfam" id="PF00593"/>
    </source>
</evidence>
<dbReference type="SUPFAM" id="SSF56935">
    <property type="entry name" value="Porins"/>
    <property type="match status" value="1"/>
</dbReference>
<evidence type="ECO:0000256" key="2">
    <source>
        <dbReference type="ARBA" id="ARBA00022448"/>
    </source>
</evidence>
<dbReference type="OrthoDB" id="9782587at2"/>
<dbReference type="InterPro" id="IPR000531">
    <property type="entry name" value="Beta-barrel_TonB"/>
</dbReference>
<keyword evidence="3 11" id="KW-1134">Transmembrane beta strand</keyword>
<evidence type="ECO:0000256" key="7">
    <source>
        <dbReference type="ARBA" id="ARBA00023065"/>
    </source>
</evidence>
<accession>A0A1V9FIW9</accession>
<evidence type="ECO:0000313" key="15">
    <source>
        <dbReference type="EMBL" id="OQP58298.1"/>
    </source>
</evidence>
<dbReference type="InterPro" id="IPR039426">
    <property type="entry name" value="TonB-dep_rcpt-like"/>
</dbReference>
<keyword evidence="16" id="KW-1185">Reference proteome</keyword>
<keyword evidence="9 11" id="KW-0472">Membrane</keyword>
<reference evidence="15 16" key="1">
    <citation type="submission" date="2016-03" db="EMBL/GenBank/DDBJ databases">
        <title>Niastella vici sp. nov., isolated from farmland soil.</title>
        <authorList>
            <person name="Chen L."/>
            <person name="Wang D."/>
            <person name="Yang S."/>
            <person name="Wang G."/>
        </authorList>
    </citation>
    <scope>NUCLEOTIDE SEQUENCE [LARGE SCALE GENOMIC DNA]</scope>
    <source>
        <strain evidence="15 16">DJ57</strain>
    </source>
</reference>
<dbReference type="InterPro" id="IPR037066">
    <property type="entry name" value="Plug_dom_sf"/>
</dbReference>
<keyword evidence="6" id="KW-0408">Iron</keyword>
<keyword evidence="5 11" id="KW-0812">Transmembrane</keyword>
<keyword evidence="7" id="KW-0406">Ion transport</keyword>
<evidence type="ECO:0000256" key="5">
    <source>
        <dbReference type="ARBA" id="ARBA00022692"/>
    </source>
</evidence>
<evidence type="ECO:0000256" key="12">
    <source>
        <dbReference type="RuleBase" id="RU003357"/>
    </source>
</evidence>
<keyword evidence="4" id="KW-0410">Iron transport</keyword>
<dbReference type="PANTHER" id="PTHR32552">
    <property type="entry name" value="FERRICHROME IRON RECEPTOR-RELATED"/>
    <property type="match status" value="1"/>
</dbReference>
<comment type="similarity">
    <text evidence="11 12">Belongs to the TonB-dependent receptor family.</text>
</comment>
<evidence type="ECO:0000256" key="9">
    <source>
        <dbReference type="ARBA" id="ARBA00023136"/>
    </source>
</evidence>
<dbReference type="GO" id="GO:0006826">
    <property type="term" value="P:iron ion transport"/>
    <property type="evidence" value="ECO:0007669"/>
    <property type="project" value="UniProtKB-KW"/>
</dbReference>
<evidence type="ECO:0000256" key="8">
    <source>
        <dbReference type="ARBA" id="ARBA00023077"/>
    </source>
</evidence>